<dbReference type="STRING" id="101127.A0A1X2G7S6"/>
<dbReference type="Pfam" id="PF00929">
    <property type="entry name" value="RNase_T"/>
    <property type="match status" value="1"/>
</dbReference>
<evidence type="ECO:0000259" key="4">
    <source>
        <dbReference type="Pfam" id="PF00929"/>
    </source>
</evidence>
<dbReference type="GO" id="GO:0003676">
    <property type="term" value="F:nucleic acid binding"/>
    <property type="evidence" value="ECO:0007669"/>
    <property type="project" value="InterPro"/>
</dbReference>
<keyword evidence="3" id="KW-0269">Exonuclease</keyword>
<dbReference type="PANTHER" id="PTHR23044">
    <property type="entry name" value="3'-5' EXONUCLEASE ERI1-RELATED"/>
    <property type="match status" value="1"/>
</dbReference>
<accession>A0A1X2G7S6</accession>
<keyword evidence="1" id="KW-0540">Nuclease</keyword>
<organism evidence="5 6">
    <name type="scientific">Hesseltinella vesiculosa</name>
    <dbReference type="NCBI Taxonomy" id="101127"/>
    <lineage>
        <taxon>Eukaryota</taxon>
        <taxon>Fungi</taxon>
        <taxon>Fungi incertae sedis</taxon>
        <taxon>Mucoromycota</taxon>
        <taxon>Mucoromycotina</taxon>
        <taxon>Mucoromycetes</taxon>
        <taxon>Mucorales</taxon>
        <taxon>Cunninghamellaceae</taxon>
        <taxon>Hesseltinella</taxon>
    </lineage>
</organism>
<evidence type="ECO:0000313" key="5">
    <source>
        <dbReference type="EMBL" id="ORX47196.1"/>
    </source>
</evidence>
<dbReference type="InterPro" id="IPR013520">
    <property type="entry name" value="Ribonucl_H"/>
</dbReference>
<feature type="non-terminal residue" evidence="5">
    <location>
        <position position="1"/>
    </location>
</feature>
<dbReference type="GO" id="GO:0000175">
    <property type="term" value="F:3'-5'-RNA exonuclease activity"/>
    <property type="evidence" value="ECO:0007669"/>
    <property type="project" value="InterPro"/>
</dbReference>
<dbReference type="EMBL" id="MCGT01000034">
    <property type="protein sequence ID" value="ORX47196.1"/>
    <property type="molecule type" value="Genomic_DNA"/>
</dbReference>
<dbReference type="Gene3D" id="3.30.420.10">
    <property type="entry name" value="Ribonuclease H-like superfamily/Ribonuclease H"/>
    <property type="match status" value="1"/>
</dbReference>
<name>A0A1X2G7S6_9FUNG</name>
<comment type="caution">
    <text evidence="5">The sequence shown here is derived from an EMBL/GenBank/DDBJ whole genome shotgun (WGS) entry which is preliminary data.</text>
</comment>
<evidence type="ECO:0000256" key="1">
    <source>
        <dbReference type="ARBA" id="ARBA00022722"/>
    </source>
</evidence>
<keyword evidence="6" id="KW-1185">Reference proteome</keyword>
<dbReference type="CDD" id="cd06133">
    <property type="entry name" value="ERI-1_3'hExo_like"/>
    <property type="match status" value="1"/>
</dbReference>
<protein>
    <recommendedName>
        <fullName evidence="4">Exonuclease domain-containing protein</fullName>
    </recommendedName>
</protein>
<evidence type="ECO:0000256" key="2">
    <source>
        <dbReference type="ARBA" id="ARBA00022801"/>
    </source>
</evidence>
<sequence>FSKETVDASPSFIEVLDLFQQFMAKYSLFQDKTAVFVTDGPFDIRDFVTKECRASGLTRRPEYFCQPWVNIRELYREFYKFRRGGNIGWMLSHLDMTFTGRQHSGLDDARNLVTIAQRMKADGCLFKSNIRWYNNRRR</sequence>
<dbReference type="InterPro" id="IPR036397">
    <property type="entry name" value="RNaseH_sf"/>
</dbReference>
<dbReference type="SUPFAM" id="SSF53098">
    <property type="entry name" value="Ribonuclease H-like"/>
    <property type="match status" value="1"/>
</dbReference>
<dbReference type="PANTHER" id="PTHR23044:SF61">
    <property type="entry name" value="3'-5' EXORIBONUCLEASE 1-RELATED"/>
    <property type="match status" value="1"/>
</dbReference>
<keyword evidence="2" id="KW-0378">Hydrolase</keyword>
<proteinExistence type="predicted"/>
<evidence type="ECO:0000256" key="3">
    <source>
        <dbReference type="ARBA" id="ARBA00022839"/>
    </source>
</evidence>
<feature type="domain" description="Exonuclease" evidence="4">
    <location>
        <begin position="2"/>
        <end position="115"/>
    </location>
</feature>
<dbReference type="InterPro" id="IPR051274">
    <property type="entry name" value="3-5_Exoribonuclease"/>
</dbReference>
<dbReference type="AlphaFoldDB" id="A0A1X2G7S6"/>
<reference evidence="5 6" key="1">
    <citation type="submission" date="2016-07" db="EMBL/GenBank/DDBJ databases">
        <title>Pervasive Adenine N6-methylation of Active Genes in Fungi.</title>
        <authorList>
            <consortium name="DOE Joint Genome Institute"/>
            <person name="Mondo S.J."/>
            <person name="Dannebaum R.O."/>
            <person name="Kuo R.C."/>
            <person name="Labutti K."/>
            <person name="Haridas S."/>
            <person name="Kuo A."/>
            <person name="Salamov A."/>
            <person name="Ahrendt S.R."/>
            <person name="Lipzen A."/>
            <person name="Sullivan W."/>
            <person name="Andreopoulos W.B."/>
            <person name="Clum A."/>
            <person name="Lindquist E."/>
            <person name="Daum C."/>
            <person name="Ramamoorthy G.K."/>
            <person name="Gryganskyi A."/>
            <person name="Culley D."/>
            <person name="Magnuson J.K."/>
            <person name="James T.Y."/>
            <person name="O'Malley M.A."/>
            <person name="Stajich J.E."/>
            <person name="Spatafora J.W."/>
            <person name="Visel A."/>
            <person name="Grigoriev I.V."/>
        </authorList>
    </citation>
    <scope>NUCLEOTIDE SEQUENCE [LARGE SCALE GENOMIC DNA]</scope>
    <source>
        <strain evidence="5 6">NRRL 3301</strain>
    </source>
</reference>
<dbReference type="OrthoDB" id="448399at2759"/>
<dbReference type="Proteomes" id="UP000242146">
    <property type="component" value="Unassembled WGS sequence"/>
</dbReference>
<gene>
    <name evidence="5" type="ORF">DM01DRAFT_256213</name>
</gene>
<dbReference type="InterPro" id="IPR047201">
    <property type="entry name" value="ERI-1_3'hExo-like"/>
</dbReference>
<evidence type="ECO:0000313" key="6">
    <source>
        <dbReference type="Proteomes" id="UP000242146"/>
    </source>
</evidence>
<dbReference type="InterPro" id="IPR012337">
    <property type="entry name" value="RNaseH-like_sf"/>
</dbReference>